<feature type="region of interest" description="Disordered" evidence="2">
    <location>
        <begin position="234"/>
        <end position="254"/>
    </location>
</feature>
<dbReference type="InterPro" id="IPR043504">
    <property type="entry name" value="Peptidase_S1_PA_chymotrypsin"/>
</dbReference>
<evidence type="ECO:0000256" key="2">
    <source>
        <dbReference type="SAM" id="MobiDB-lite"/>
    </source>
</evidence>
<dbReference type="PANTHER" id="PTHR15462">
    <property type="entry name" value="SERINE PROTEASE"/>
    <property type="match status" value="1"/>
</dbReference>
<dbReference type="OrthoDB" id="3693942at2759"/>
<reference evidence="3 4" key="1">
    <citation type="submission" date="2015-09" db="EMBL/GenBank/DDBJ databases">
        <title>Draft genome of a European isolate of the apple canker pathogen Neonectria ditissima.</title>
        <authorList>
            <person name="Gomez-Cortecero A."/>
            <person name="Harrison R.J."/>
            <person name="Armitage A.D."/>
        </authorList>
    </citation>
    <scope>NUCLEOTIDE SEQUENCE [LARGE SCALE GENOMIC DNA]</scope>
    <source>
        <strain evidence="3 4">R09/05</strain>
    </source>
</reference>
<sequence>MASYALAQLPNRPTAWKLDLPFSSREAETAFPTVDGFQKEAESFIKQDELAPVDVSARRDGVLSRTIVKIEARFENKRTGDSIWKIGTGLLIRPDVVVTGGDAVYDAEYQLGAATQVKCYIGYRGRSSSEKSQIQSRHSRYVVTSAEWIDEADRRSRDMAFVQVAEPFDTEICTCKALEDVNIKEPEPANPVEEPVIPEVEEKLIVTVTRCTGCGSSTDDAGIAPVEQPEPIEEPEIQEEPTPEETPVAAPSVNTEADTDFEVVDEHTPSTSVDAGSDTDPFYETLKTVASIDATSLDAASPLLGPASNSVSVAAGALLSYVVGAETISSGAATKIAGAAERALLAEASLEAVLAIEESPELDEVLEHMKKNWTDNAPEVDQVASLLAPYITESAQDIVAYHLEDSKEQLGKSKHKRRALGIKHLPATGDNEGRQDFIKGLFGPTLPLAGREDVFSSLGPVLRSALSAVEQLVSQSAKMAVAERASKLLEKIALGSSGSPAGSAGSNEEAIRLLLQRAIMADAALQAIASLSKEKLDALQLILLDSETNEVEGIFDFLKRRVQSDGPIALLPTKHVVRKFTSLLIDAPLKAPAQQQPPAKQVTIKTPSNKVALRDMLRGAKGVTRVL</sequence>
<accession>A0A0P7BLJ4</accession>
<dbReference type="PANTHER" id="PTHR15462:SF8">
    <property type="entry name" value="SERINE PROTEASE"/>
    <property type="match status" value="1"/>
</dbReference>
<evidence type="ECO:0000256" key="1">
    <source>
        <dbReference type="ARBA" id="ARBA00022729"/>
    </source>
</evidence>
<protein>
    <submittedName>
        <fullName evidence="3">Uncharacterized protein</fullName>
    </submittedName>
</protein>
<feature type="compositionally biased region" description="Acidic residues" evidence="2">
    <location>
        <begin position="234"/>
        <end position="243"/>
    </location>
</feature>
<gene>
    <name evidence="3" type="ORF">AK830_g5540</name>
</gene>
<dbReference type="Gene3D" id="2.40.10.10">
    <property type="entry name" value="Trypsin-like serine proteases"/>
    <property type="match status" value="1"/>
</dbReference>
<evidence type="ECO:0000313" key="4">
    <source>
        <dbReference type="Proteomes" id="UP000050424"/>
    </source>
</evidence>
<keyword evidence="4" id="KW-1185">Reference proteome</keyword>
<comment type="caution">
    <text evidence="3">The sequence shown here is derived from an EMBL/GenBank/DDBJ whole genome shotgun (WGS) entry which is preliminary data.</text>
</comment>
<name>A0A0P7BLJ4_9HYPO</name>
<dbReference type="STRING" id="78410.A0A0P7BLJ4"/>
<dbReference type="Proteomes" id="UP000050424">
    <property type="component" value="Unassembled WGS sequence"/>
</dbReference>
<evidence type="ECO:0000313" key="3">
    <source>
        <dbReference type="EMBL" id="KPM40989.1"/>
    </source>
</evidence>
<dbReference type="AlphaFoldDB" id="A0A0P7BLJ4"/>
<proteinExistence type="predicted"/>
<keyword evidence="1" id="KW-0732">Signal</keyword>
<organism evidence="3 4">
    <name type="scientific">Neonectria ditissima</name>
    <dbReference type="NCBI Taxonomy" id="78410"/>
    <lineage>
        <taxon>Eukaryota</taxon>
        <taxon>Fungi</taxon>
        <taxon>Dikarya</taxon>
        <taxon>Ascomycota</taxon>
        <taxon>Pezizomycotina</taxon>
        <taxon>Sordariomycetes</taxon>
        <taxon>Hypocreomycetidae</taxon>
        <taxon>Hypocreales</taxon>
        <taxon>Nectriaceae</taxon>
        <taxon>Neonectria</taxon>
    </lineage>
</organism>
<dbReference type="InterPro" id="IPR050966">
    <property type="entry name" value="Glutamyl_endopeptidase"/>
</dbReference>
<dbReference type="EMBL" id="LKCW01000072">
    <property type="protein sequence ID" value="KPM40989.1"/>
    <property type="molecule type" value="Genomic_DNA"/>
</dbReference>